<keyword evidence="1" id="KW-1133">Transmembrane helix</keyword>
<comment type="caution">
    <text evidence="2">The sequence shown here is derived from an EMBL/GenBank/DDBJ whole genome shotgun (WGS) entry which is preliminary data.</text>
</comment>
<name>A0A6G0Y841_APHCR</name>
<evidence type="ECO:0000313" key="3">
    <source>
        <dbReference type="Proteomes" id="UP000478052"/>
    </source>
</evidence>
<keyword evidence="1" id="KW-0472">Membrane</keyword>
<proteinExistence type="predicted"/>
<gene>
    <name evidence="2" type="ORF">FWK35_00018255</name>
</gene>
<protein>
    <submittedName>
        <fullName evidence="2">THAP-type domain-containing protein</fullName>
    </submittedName>
</protein>
<feature type="transmembrane region" description="Helical" evidence="1">
    <location>
        <begin position="76"/>
        <end position="97"/>
    </location>
</feature>
<dbReference type="OrthoDB" id="6627810at2759"/>
<keyword evidence="3" id="KW-1185">Reference proteome</keyword>
<dbReference type="Proteomes" id="UP000478052">
    <property type="component" value="Unassembled WGS sequence"/>
</dbReference>
<evidence type="ECO:0000313" key="2">
    <source>
        <dbReference type="EMBL" id="KAF0750916.1"/>
    </source>
</evidence>
<dbReference type="AlphaFoldDB" id="A0A6G0Y841"/>
<dbReference type="EMBL" id="VUJU01005543">
    <property type="protein sequence ID" value="KAF0750916.1"/>
    <property type="molecule type" value="Genomic_DNA"/>
</dbReference>
<organism evidence="2 3">
    <name type="scientific">Aphis craccivora</name>
    <name type="common">Cowpea aphid</name>
    <dbReference type="NCBI Taxonomy" id="307492"/>
    <lineage>
        <taxon>Eukaryota</taxon>
        <taxon>Metazoa</taxon>
        <taxon>Ecdysozoa</taxon>
        <taxon>Arthropoda</taxon>
        <taxon>Hexapoda</taxon>
        <taxon>Insecta</taxon>
        <taxon>Pterygota</taxon>
        <taxon>Neoptera</taxon>
        <taxon>Paraneoptera</taxon>
        <taxon>Hemiptera</taxon>
        <taxon>Sternorrhyncha</taxon>
        <taxon>Aphidomorpha</taxon>
        <taxon>Aphidoidea</taxon>
        <taxon>Aphididae</taxon>
        <taxon>Aphidini</taxon>
        <taxon>Aphis</taxon>
        <taxon>Aphis</taxon>
    </lineage>
</organism>
<keyword evidence="1" id="KW-0812">Transmembrane</keyword>
<evidence type="ECO:0000256" key="1">
    <source>
        <dbReference type="SAM" id="Phobius"/>
    </source>
</evidence>
<reference evidence="2 3" key="1">
    <citation type="submission" date="2019-08" db="EMBL/GenBank/DDBJ databases">
        <title>Whole genome of Aphis craccivora.</title>
        <authorList>
            <person name="Voronova N.V."/>
            <person name="Shulinski R.S."/>
            <person name="Bandarenka Y.V."/>
            <person name="Zhorov D.G."/>
            <person name="Warner D."/>
        </authorList>
    </citation>
    <scope>NUCLEOTIDE SEQUENCE [LARGE SCALE GENOMIC DNA]</scope>
    <source>
        <strain evidence="2">180601</strain>
        <tissue evidence="2">Whole Body</tissue>
    </source>
</reference>
<sequence>MDQKLMIMVQNSFALCSNLLPETNKCFEDTEMHSCPHKINIINLVSRNYLNIRIHSYSKILSSSIMKSSVNKRQKLHKTILLILLMLYVVSLFVAILRKYL</sequence>
<accession>A0A6G0Y841</accession>